<name>A0A2H5BGM8_9CAUD</name>
<organism evidence="1 2">
    <name type="scientific">Vibrio phage Ceto</name>
    <dbReference type="NCBI Taxonomy" id="2570300"/>
    <lineage>
        <taxon>Viruses</taxon>
        <taxon>Duplodnaviria</taxon>
        <taxon>Heunggongvirae</taxon>
        <taxon>Uroviricota</taxon>
        <taxon>Caudoviricetes</taxon>
        <taxon>Demerecviridae</taxon>
        <taxon>Ermolyevavirinae</taxon>
        <taxon>Cetovirus</taxon>
        <taxon>Cetovirus ceto</taxon>
    </lineage>
</organism>
<reference evidence="1 2" key="1">
    <citation type="submission" date="2017-12" db="EMBL/GenBank/DDBJ databases">
        <authorList>
            <person name="Lestochi C.V."/>
            <person name="Miller K.C."/>
            <person name="Miller J.S."/>
            <person name="Stanton M.L."/>
            <person name="Broussard G.W."/>
        </authorList>
    </citation>
    <scope>NUCLEOTIDE SEQUENCE [LARGE SCALE GENOMIC DNA]</scope>
</reference>
<evidence type="ECO:0000313" key="2">
    <source>
        <dbReference type="Proteomes" id="UP000240819"/>
    </source>
</evidence>
<accession>A0A2H5BGM8</accession>
<dbReference type="SUPFAM" id="SSF109604">
    <property type="entry name" value="HD-domain/PDEase-like"/>
    <property type="match status" value="1"/>
</dbReference>
<gene>
    <name evidence="1" type="ORF">CETO_152</name>
</gene>
<evidence type="ECO:0000313" key="1">
    <source>
        <dbReference type="EMBL" id="AUG85134.1"/>
    </source>
</evidence>
<sequence>MKIEKLEHLLATAEQWAKDLHAGQKYAFDDDYFEAHIKEVEKTVIELTRSSSFTRTERYLARIVALLHDIIEDTDCTLADVQRTFGTRIAQCVLNLTKVSKESWEAQWSRATRDPISLVVKKAAMMVNLRTSLANSRINLIEKYTTGLRYLSL</sequence>
<proteinExistence type="predicted"/>
<dbReference type="Proteomes" id="UP000240819">
    <property type="component" value="Segment"/>
</dbReference>
<evidence type="ECO:0008006" key="3">
    <source>
        <dbReference type="Google" id="ProtNLM"/>
    </source>
</evidence>
<dbReference type="Gene3D" id="1.10.3210.10">
    <property type="entry name" value="Hypothetical protein af1432"/>
    <property type="match status" value="1"/>
</dbReference>
<protein>
    <recommendedName>
        <fullName evidence="3">HD domain-containing protein</fullName>
    </recommendedName>
</protein>
<keyword evidence="2" id="KW-1185">Reference proteome</keyword>
<dbReference type="Pfam" id="PF13328">
    <property type="entry name" value="HD_4"/>
    <property type="match status" value="1"/>
</dbReference>
<dbReference type="EMBL" id="MG649966">
    <property type="protein sequence ID" value="AUG85134.1"/>
    <property type="molecule type" value="Genomic_DNA"/>
</dbReference>